<dbReference type="GeneID" id="19896420"/>
<dbReference type="HOGENOM" id="CLU_007952_1_2_1"/>
<evidence type="ECO:0000259" key="18">
    <source>
        <dbReference type="PROSITE" id="PS51918"/>
    </source>
</evidence>
<dbReference type="GO" id="GO:0010181">
    <property type="term" value="F:FMN binding"/>
    <property type="evidence" value="ECO:0007669"/>
    <property type="project" value="InterPro"/>
</dbReference>
<evidence type="ECO:0000256" key="14">
    <source>
        <dbReference type="ARBA" id="ARBA00071388"/>
    </source>
</evidence>
<dbReference type="SUPFAM" id="SSF52218">
    <property type="entry name" value="Flavoproteins"/>
    <property type="match status" value="1"/>
</dbReference>
<dbReference type="CDD" id="cd01335">
    <property type="entry name" value="Radical_SAM"/>
    <property type="match status" value="1"/>
</dbReference>
<feature type="transmembrane region" description="Helical" evidence="16">
    <location>
        <begin position="12"/>
        <end position="33"/>
    </location>
</feature>
<keyword evidence="9" id="KW-0547">Nucleotide-binding</keyword>
<evidence type="ECO:0000256" key="16">
    <source>
        <dbReference type="SAM" id="Phobius"/>
    </source>
</evidence>
<keyword evidence="5" id="KW-0004">4Fe-4S</keyword>
<dbReference type="PANTHER" id="PTHR13930:SF0">
    <property type="entry name" value="S-ADENOSYL-L-METHIONINE-DEPENDENT TRNA 4-DEMETHYLWYOSINE SYNTHASE TYW1-RELATED"/>
    <property type="match status" value="1"/>
</dbReference>
<dbReference type="SFLD" id="SFLDS00029">
    <property type="entry name" value="Radical_SAM"/>
    <property type="match status" value="1"/>
</dbReference>
<evidence type="ECO:0000256" key="8">
    <source>
        <dbReference type="ARBA" id="ARBA00022723"/>
    </source>
</evidence>
<evidence type="ECO:0000256" key="11">
    <source>
        <dbReference type="ARBA" id="ARBA00023014"/>
    </source>
</evidence>
<evidence type="ECO:0000256" key="2">
    <source>
        <dbReference type="ARBA" id="ARBA00004797"/>
    </source>
</evidence>
<comment type="caution">
    <text evidence="19">The sequence shown here is derived from an EMBL/GenBank/DDBJ whole genome shotgun (WGS) entry which is preliminary data.</text>
</comment>
<dbReference type="InterPro" id="IPR007197">
    <property type="entry name" value="rSAM"/>
</dbReference>
<keyword evidence="11" id="KW-0411">Iron-sulfur</keyword>
<keyword evidence="7" id="KW-0819">tRNA processing</keyword>
<evidence type="ECO:0000256" key="9">
    <source>
        <dbReference type="ARBA" id="ARBA00022741"/>
    </source>
</evidence>
<dbReference type="RefSeq" id="XP_007874756.1">
    <property type="nucleotide sequence ID" value="XM_007876565.1"/>
</dbReference>
<evidence type="ECO:0000256" key="7">
    <source>
        <dbReference type="ARBA" id="ARBA00022694"/>
    </source>
</evidence>
<evidence type="ECO:0000313" key="20">
    <source>
        <dbReference type="Proteomes" id="UP000011958"/>
    </source>
</evidence>
<evidence type="ECO:0000256" key="12">
    <source>
        <dbReference type="ARBA" id="ARBA00023239"/>
    </source>
</evidence>
<evidence type="ECO:0000256" key="5">
    <source>
        <dbReference type="ARBA" id="ARBA00022485"/>
    </source>
</evidence>
<dbReference type="EMBL" id="AFWA02000007">
    <property type="protein sequence ID" value="EMR08950.1"/>
    <property type="molecule type" value="Genomic_DNA"/>
</dbReference>
<dbReference type="InterPro" id="IPR008254">
    <property type="entry name" value="Flavodoxin/NO_synth"/>
</dbReference>
<evidence type="ECO:0000259" key="17">
    <source>
        <dbReference type="PROSITE" id="PS50902"/>
    </source>
</evidence>
<sequence>MFLLLYQLWKSYRVFIAICLILIYTLYFLILYFQQKTSLIDKKLSILSNSSKGNDVICSKDDKNDFNTEISKSVKIRTPKRFIRSLAKYPKALNVDENTRQSFVENNRQAIVDVNDIYVSILYQTLLGSTEKYAKLLYDIISPHFEKQVLLENIDFVEDFDDYFVSPENPESRIFIFLIPSYETDSPVDLLLSTLKDILYDFRVGAIPLRNLKGYAVLGFGDENEWPGQKFCYQAKDLDQYMFKLGARRIVSVGCGNVKGDITNDIQAWANVLLNAIKNGTMPELISDVSEESENEPFEDNEDSVVDMEDMGMLMKTKKTEPGELKPKEMVSKSSPTYKSLVKQGYTIVGSHSGVKICRWTKSALRGRGSCYKYSFYGIRSHLCMETTPSLACANKCVFCWRGHTNPVGTSWRWKIDKPEDILFGMMEGHYNKIKQMKGIPGIRPERLKEAMRIRHCALSLVGEPITYPHINELIKMLHDRKISTFLVTNAQHPDALENIGQVTQLYVSIDASTKDSLKKIDRPLFKDFWERFISCLEILSRKQQRTVYRLTLVKGFNTEEVEQYAHLVSVGKPCFIEIKGVTYCGNTHSSLTMKNVPFHEEVVGFVKALTKKISEMDNVPEYDIASEHVHSCCVLIAQKKFYINDKWYTHINYDRFFELAESNMPFSEMDYISETPHWAYFNSPYGGFSPDDIRWKRKNAKNVNFKREEIGLQNNTEY</sequence>
<dbReference type="STRING" id="1069680.M7P519"/>
<evidence type="ECO:0000256" key="6">
    <source>
        <dbReference type="ARBA" id="ARBA00022691"/>
    </source>
</evidence>
<proteinExistence type="inferred from homology"/>
<evidence type="ECO:0000256" key="15">
    <source>
        <dbReference type="ARBA" id="ARBA00077859"/>
    </source>
</evidence>
<dbReference type="OrthoDB" id="271553at2759"/>
<dbReference type="GO" id="GO:0102521">
    <property type="term" value="F:tRNA-4-demethylwyosine synthase activity"/>
    <property type="evidence" value="ECO:0007669"/>
    <property type="project" value="UniProtKB-EC"/>
</dbReference>
<dbReference type="InterPro" id="IPR034556">
    <property type="entry name" value="tRNA_wybutosine-synthase"/>
</dbReference>
<gene>
    <name evidence="19" type="ORF">PNEG_02729</name>
</gene>
<dbReference type="SFLD" id="SFLDF00284">
    <property type="entry name" value="tRNA_wybutosine-synthesizing"/>
    <property type="match status" value="1"/>
</dbReference>
<dbReference type="GO" id="GO:1904047">
    <property type="term" value="F:S-adenosyl-L-methionine binding"/>
    <property type="evidence" value="ECO:0007669"/>
    <property type="project" value="EnsemblFungi"/>
</dbReference>
<evidence type="ECO:0000256" key="3">
    <source>
        <dbReference type="ARBA" id="ARBA00010115"/>
    </source>
</evidence>
<evidence type="ECO:0000313" key="19">
    <source>
        <dbReference type="EMBL" id="EMR08950.1"/>
    </source>
</evidence>
<keyword evidence="16" id="KW-0812">Transmembrane</keyword>
<dbReference type="InterPro" id="IPR058240">
    <property type="entry name" value="rSAM_sf"/>
</dbReference>
<dbReference type="EC" id="4.1.3.44" evidence="4"/>
<dbReference type="Pfam" id="PF08608">
    <property type="entry name" value="Wyosine_form"/>
    <property type="match status" value="1"/>
</dbReference>
<dbReference type="GO" id="GO:0046872">
    <property type="term" value="F:metal ion binding"/>
    <property type="evidence" value="ECO:0007669"/>
    <property type="project" value="UniProtKB-KW"/>
</dbReference>
<evidence type="ECO:0000256" key="1">
    <source>
        <dbReference type="ARBA" id="ARBA00001966"/>
    </source>
</evidence>
<dbReference type="InterPro" id="IPR029039">
    <property type="entry name" value="Flavoprotein-like_sf"/>
</dbReference>
<feature type="domain" description="Radical SAM core" evidence="18">
    <location>
        <begin position="377"/>
        <end position="621"/>
    </location>
</feature>
<comment type="similarity">
    <text evidence="3">Belongs to the TYW1 family.</text>
</comment>
<dbReference type="Pfam" id="PF04055">
    <property type="entry name" value="Radical_SAM"/>
    <property type="match status" value="1"/>
</dbReference>
<dbReference type="InterPro" id="IPR013785">
    <property type="entry name" value="Aldolase_TIM"/>
</dbReference>
<dbReference type="Proteomes" id="UP000011958">
    <property type="component" value="Unassembled WGS sequence"/>
</dbReference>
<dbReference type="PANTHER" id="PTHR13930">
    <property type="entry name" value="S-ADENOSYL-L-METHIONINE-DEPENDENT TRNA 4-DEMETHYLWYOSINE SYNTHASE"/>
    <property type="match status" value="1"/>
</dbReference>
<dbReference type="PROSITE" id="PS50902">
    <property type="entry name" value="FLAVODOXIN_LIKE"/>
    <property type="match status" value="1"/>
</dbReference>
<dbReference type="InterPro" id="IPR013917">
    <property type="entry name" value="tRNA_wybutosine-synth"/>
</dbReference>
<evidence type="ECO:0000256" key="4">
    <source>
        <dbReference type="ARBA" id="ARBA00012821"/>
    </source>
</evidence>
<keyword evidence="10" id="KW-0408">Iron</keyword>
<dbReference type="VEuPathDB" id="FungiDB:PNEG_02729"/>
<dbReference type="Pfam" id="PF00258">
    <property type="entry name" value="Flavodoxin_1"/>
    <property type="match status" value="1"/>
</dbReference>
<dbReference type="AlphaFoldDB" id="M7P519"/>
<dbReference type="OMA" id="FHVNGKW"/>
<keyword evidence="20" id="KW-1185">Reference proteome</keyword>
<accession>M7P519</accession>
<keyword evidence="16" id="KW-1133">Transmembrane helix</keyword>
<keyword evidence="16" id="KW-0472">Membrane</keyword>
<keyword evidence="12" id="KW-0456">Lyase</keyword>
<dbReference type="GO" id="GO:0051539">
    <property type="term" value="F:4 iron, 4 sulfur cluster binding"/>
    <property type="evidence" value="ECO:0007669"/>
    <property type="project" value="UniProtKB-KW"/>
</dbReference>
<organism evidence="19 20">
    <name type="scientific">Pneumocystis murina (strain B123)</name>
    <name type="common">Mouse pneumocystis pneumonia agent</name>
    <name type="synonym">Pneumocystis carinii f. sp. muris</name>
    <dbReference type="NCBI Taxonomy" id="1069680"/>
    <lineage>
        <taxon>Eukaryota</taxon>
        <taxon>Fungi</taxon>
        <taxon>Dikarya</taxon>
        <taxon>Ascomycota</taxon>
        <taxon>Taphrinomycotina</taxon>
        <taxon>Pneumocystomycetes</taxon>
        <taxon>Pneumocystaceae</taxon>
        <taxon>Pneumocystis</taxon>
    </lineage>
</organism>
<dbReference type="PROSITE" id="PS51918">
    <property type="entry name" value="RADICAL_SAM"/>
    <property type="match status" value="1"/>
</dbReference>
<dbReference type="SUPFAM" id="SSF102114">
    <property type="entry name" value="Radical SAM enzymes"/>
    <property type="match status" value="1"/>
</dbReference>
<keyword evidence="6" id="KW-0949">S-adenosyl-L-methionine</keyword>
<dbReference type="GO" id="GO:0031591">
    <property type="term" value="P:wybutosine biosynthetic process"/>
    <property type="evidence" value="ECO:0007669"/>
    <property type="project" value="EnsemblFungi"/>
</dbReference>
<evidence type="ECO:0000256" key="13">
    <source>
        <dbReference type="ARBA" id="ARBA00049466"/>
    </source>
</evidence>
<comment type="pathway">
    <text evidence="2">tRNA modification; wybutosine-tRNA(Phe) biosynthesis.</text>
</comment>
<dbReference type="Gene3D" id="3.20.20.70">
    <property type="entry name" value="Aldolase class I"/>
    <property type="match status" value="1"/>
</dbReference>
<dbReference type="UniPathway" id="UPA00375"/>
<comment type="catalytic activity">
    <reaction evidence="13">
        <text>N(1)-methylguanosine(37) in tRNA(Phe) + pyruvate + S-adenosyl-L-methionine = 4-demethylwyosine(37) in tRNA(Phe) + 5'-deoxyadenosine + L-methionine + CO2 + H2O</text>
        <dbReference type="Rhea" id="RHEA:36347"/>
        <dbReference type="Rhea" id="RHEA-COMP:10164"/>
        <dbReference type="Rhea" id="RHEA-COMP:10165"/>
        <dbReference type="ChEBI" id="CHEBI:15361"/>
        <dbReference type="ChEBI" id="CHEBI:15377"/>
        <dbReference type="ChEBI" id="CHEBI:16526"/>
        <dbReference type="ChEBI" id="CHEBI:17319"/>
        <dbReference type="ChEBI" id="CHEBI:57844"/>
        <dbReference type="ChEBI" id="CHEBI:59789"/>
        <dbReference type="ChEBI" id="CHEBI:64315"/>
        <dbReference type="ChEBI" id="CHEBI:73542"/>
        <dbReference type="EC" id="4.1.3.44"/>
    </reaction>
</comment>
<name>M7P519_PNEMU</name>
<evidence type="ECO:0000256" key="10">
    <source>
        <dbReference type="ARBA" id="ARBA00023004"/>
    </source>
</evidence>
<dbReference type="FunFam" id="3.20.20.70:FF:000196">
    <property type="entry name" value="S-adenosyl-L-methionine-dependent tRNA 4-demethylwyosine synthase"/>
    <property type="match status" value="1"/>
</dbReference>
<dbReference type="eggNOG" id="KOG1160">
    <property type="taxonomic scope" value="Eukaryota"/>
</dbReference>
<comment type="cofactor">
    <cofactor evidence="1">
        <name>[4Fe-4S] cluster</name>
        <dbReference type="ChEBI" id="CHEBI:49883"/>
    </cofactor>
</comment>
<protein>
    <recommendedName>
        <fullName evidence="14">S-adenosyl-L-methionine-dependent tRNA 4-demethylwyosine synthase</fullName>
        <ecNumber evidence="4">4.1.3.44</ecNumber>
    </recommendedName>
    <alternativeName>
        <fullName evidence="15">tRNA wybutosine-synthesizing protein 1</fullName>
    </alternativeName>
</protein>
<reference evidence="20" key="1">
    <citation type="journal article" date="2016" name="Nat. Commun.">
        <title>Genome analysis of three Pneumocystis species reveals adaptation mechanisms to life exclusively in mammalian hosts.</title>
        <authorList>
            <person name="Ma L."/>
            <person name="Chen Z."/>
            <person name="Huang D.W."/>
            <person name="Kutty G."/>
            <person name="Ishihara M."/>
            <person name="Wang H."/>
            <person name="Abouelleil A."/>
            <person name="Bishop L."/>
            <person name="Davey E."/>
            <person name="Deng R."/>
            <person name="Deng X."/>
            <person name="Fan L."/>
            <person name="Fantoni G."/>
            <person name="Fitzgerald M."/>
            <person name="Gogineni E."/>
            <person name="Goldberg J.M."/>
            <person name="Handley G."/>
            <person name="Hu X."/>
            <person name="Huber C."/>
            <person name="Jiao X."/>
            <person name="Jones K."/>
            <person name="Levin J.Z."/>
            <person name="Liu Y."/>
            <person name="Macdonald P."/>
            <person name="Melnikov A."/>
            <person name="Raley C."/>
            <person name="Sassi M."/>
            <person name="Sherman B.T."/>
            <person name="Song X."/>
            <person name="Sykes S."/>
            <person name="Tran B."/>
            <person name="Walsh L."/>
            <person name="Xia Y."/>
            <person name="Yang J."/>
            <person name="Young S."/>
            <person name="Zeng Q."/>
            <person name="Zheng X."/>
            <person name="Stephens R."/>
            <person name="Nusbaum C."/>
            <person name="Birren B.W."/>
            <person name="Azadi P."/>
            <person name="Lempicki R.A."/>
            <person name="Cuomo C.A."/>
            <person name="Kovacs J.A."/>
        </authorList>
    </citation>
    <scope>NUCLEOTIDE SEQUENCE [LARGE SCALE GENOMIC DNA]</scope>
    <source>
        <strain evidence="20">B123</strain>
    </source>
</reference>
<dbReference type="Gene3D" id="3.40.50.360">
    <property type="match status" value="1"/>
</dbReference>
<keyword evidence="8" id="KW-0479">Metal-binding</keyword>
<dbReference type="SFLD" id="SFLDG01071">
    <property type="entry name" value="tRNA_wybutosine-synthesizing"/>
    <property type="match status" value="1"/>
</dbReference>
<feature type="domain" description="Flavodoxin-like" evidence="17">
    <location>
        <begin position="119"/>
        <end position="274"/>
    </location>
</feature>